<name>A0A9P6J6U8_MORAP</name>
<dbReference type="CDD" id="cd12087">
    <property type="entry name" value="TM_EGFR-like"/>
    <property type="match status" value="1"/>
</dbReference>
<feature type="compositionally biased region" description="Polar residues" evidence="5">
    <location>
        <begin position="200"/>
        <end position="216"/>
    </location>
</feature>
<organism evidence="7 8">
    <name type="scientific">Mortierella alpina</name>
    <name type="common">Oleaginous fungus</name>
    <name type="synonym">Mortierella renispora</name>
    <dbReference type="NCBI Taxonomy" id="64518"/>
    <lineage>
        <taxon>Eukaryota</taxon>
        <taxon>Fungi</taxon>
        <taxon>Fungi incertae sedis</taxon>
        <taxon>Mucoromycota</taxon>
        <taxon>Mortierellomycotina</taxon>
        <taxon>Mortierellomycetes</taxon>
        <taxon>Mortierellales</taxon>
        <taxon>Mortierellaceae</taxon>
        <taxon>Mortierella</taxon>
    </lineage>
</organism>
<feature type="region of interest" description="Disordered" evidence="5">
    <location>
        <begin position="184"/>
        <end position="226"/>
    </location>
</feature>
<proteinExistence type="predicted"/>
<dbReference type="GO" id="GO:0016020">
    <property type="term" value="C:membrane"/>
    <property type="evidence" value="ECO:0007669"/>
    <property type="project" value="UniProtKB-SubCell"/>
</dbReference>
<keyword evidence="4 6" id="KW-0472">Membrane</keyword>
<evidence type="ECO:0000256" key="2">
    <source>
        <dbReference type="ARBA" id="ARBA00022692"/>
    </source>
</evidence>
<comment type="caution">
    <text evidence="7">The sequence shown here is derived from an EMBL/GenBank/DDBJ whole genome shotgun (WGS) entry which is preliminary data.</text>
</comment>
<sequence>MLTWPGTMVYQALPAQAKCACNQNYYDLATGCMRCQSSSSAHYSVKDLEGYKLVCLSYGETWKAINMPDQPSASTTAATTGPTAVPVPSDESTSGKHTSSNNLSSGAVAGIVVSVIALVVALTVAGYVWRRRKRETVRGEGVNDEYKFSDTHRDSYMEAALPQYTGMIQPTLPPLSNISNLRVMNPDSEDEDLPPRSANRRLQNQPSFEVNRNSSPGWRRGSFDDD</sequence>
<evidence type="ECO:0000256" key="6">
    <source>
        <dbReference type="SAM" id="Phobius"/>
    </source>
</evidence>
<feature type="compositionally biased region" description="Polar residues" evidence="5">
    <location>
        <begin position="90"/>
        <end position="101"/>
    </location>
</feature>
<evidence type="ECO:0000256" key="5">
    <source>
        <dbReference type="SAM" id="MobiDB-lite"/>
    </source>
</evidence>
<dbReference type="InterPro" id="IPR051694">
    <property type="entry name" value="Immunoregulatory_rcpt-like"/>
</dbReference>
<dbReference type="GO" id="GO:0071944">
    <property type="term" value="C:cell periphery"/>
    <property type="evidence" value="ECO:0007669"/>
    <property type="project" value="UniProtKB-ARBA"/>
</dbReference>
<keyword evidence="3 6" id="KW-1133">Transmembrane helix</keyword>
<evidence type="ECO:0000256" key="1">
    <source>
        <dbReference type="ARBA" id="ARBA00004167"/>
    </source>
</evidence>
<feature type="compositionally biased region" description="Low complexity" evidence="5">
    <location>
        <begin position="71"/>
        <end position="89"/>
    </location>
</feature>
<dbReference type="Proteomes" id="UP000738359">
    <property type="component" value="Unassembled WGS sequence"/>
</dbReference>
<comment type="subcellular location">
    <subcellularLocation>
        <location evidence="1">Membrane</location>
        <topology evidence="1">Single-pass membrane protein</topology>
    </subcellularLocation>
</comment>
<evidence type="ECO:0000256" key="4">
    <source>
        <dbReference type="ARBA" id="ARBA00023136"/>
    </source>
</evidence>
<dbReference type="OrthoDB" id="2396143at2759"/>
<dbReference type="EMBL" id="JAAAHY010000541">
    <property type="protein sequence ID" value="KAF9962663.1"/>
    <property type="molecule type" value="Genomic_DNA"/>
</dbReference>
<gene>
    <name evidence="7" type="ORF">BGZ70_008002</name>
</gene>
<dbReference type="PANTHER" id="PTHR15549">
    <property type="entry name" value="PAIRED IMMUNOGLOBULIN-LIKE TYPE 2 RECEPTOR"/>
    <property type="match status" value="1"/>
</dbReference>
<evidence type="ECO:0000313" key="7">
    <source>
        <dbReference type="EMBL" id="KAF9962663.1"/>
    </source>
</evidence>
<keyword evidence="8" id="KW-1185">Reference proteome</keyword>
<keyword evidence="2 6" id="KW-0812">Transmembrane</keyword>
<accession>A0A9P6J6U8</accession>
<dbReference type="PANTHER" id="PTHR15549:SF30">
    <property type="entry name" value="MID2 DOMAIN-CONTAINING PROTEIN"/>
    <property type="match status" value="1"/>
</dbReference>
<evidence type="ECO:0000256" key="3">
    <source>
        <dbReference type="ARBA" id="ARBA00022989"/>
    </source>
</evidence>
<feature type="region of interest" description="Disordered" evidence="5">
    <location>
        <begin position="69"/>
        <end position="101"/>
    </location>
</feature>
<protein>
    <submittedName>
        <fullName evidence="7">Uncharacterized protein</fullName>
    </submittedName>
</protein>
<feature type="transmembrane region" description="Helical" evidence="6">
    <location>
        <begin position="107"/>
        <end position="129"/>
    </location>
</feature>
<reference evidence="7" key="1">
    <citation type="journal article" date="2020" name="Fungal Divers.">
        <title>Resolving the Mortierellaceae phylogeny through synthesis of multi-gene phylogenetics and phylogenomics.</title>
        <authorList>
            <person name="Vandepol N."/>
            <person name="Liber J."/>
            <person name="Desiro A."/>
            <person name="Na H."/>
            <person name="Kennedy M."/>
            <person name="Barry K."/>
            <person name="Grigoriev I.V."/>
            <person name="Miller A.N."/>
            <person name="O'Donnell K."/>
            <person name="Stajich J.E."/>
            <person name="Bonito G."/>
        </authorList>
    </citation>
    <scope>NUCLEOTIDE SEQUENCE</scope>
    <source>
        <strain evidence="7">CK1249</strain>
    </source>
</reference>
<evidence type="ECO:0000313" key="8">
    <source>
        <dbReference type="Proteomes" id="UP000738359"/>
    </source>
</evidence>
<dbReference type="AlphaFoldDB" id="A0A9P6J6U8"/>